<evidence type="ECO:0000313" key="2">
    <source>
        <dbReference type="Proteomes" id="UP000187209"/>
    </source>
</evidence>
<proteinExistence type="predicted"/>
<dbReference type="AlphaFoldDB" id="A0A1R2B2R5"/>
<reference evidence="1 2" key="1">
    <citation type="submission" date="2016-11" db="EMBL/GenBank/DDBJ databases">
        <title>The macronuclear genome of Stentor coeruleus: a giant cell with tiny introns.</title>
        <authorList>
            <person name="Slabodnick M."/>
            <person name="Ruby J.G."/>
            <person name="Reiff S.B."/>
            <person name="Swart E.C."/>
            <person name="Gosai S."/>
            <person name="Prabakaran S."/>
            <person name="Witkowska E."/>
            <person name="Larue G.E."/>
            <person name="Fisher S."/>
            <person name="Freeman R.M."/>
            <person name="Gunawardena J."/>
            <person name="Chu W."/>
            <person name="Stover N.A."/>
            <person name="Gregory B.D."/>
            <person name="Nowacki M."/>
            <person name="Derisi J."/>
            <person name="Roy S.W."/>
            <person name="Marshall W.F."/>
            <person name="Sood P."/>
        </authorList>
    </citation>
    <scope>NUCLEOTIDE SEQUENCE [LARGE SCALE GENOMIC DNA]</scope>
    <source>
        <strain evidence="1">WM001</strain>
    </source>
</reference>
<gene>
    <name evidence="1" type="ORF">SteCoe_30818</name>
</gene>
<dbReference type="Proteomes" id="UP000187209">
    <property type="component" value="Unassembled WGS sequence"/>
</dbReference>
<protein>
    <submittedName>
        <fullName evidence="1">Uncharacterized protein</fullName>
    </submittedName>
</protein>
<evidence type="ECO:0000313" key="1">
    <source>
        <dbReference type="EMBL" id="OMJ71062.1"/>
    </source>
</evidence>
<accession>A0A1R2B2R5</accession>
<dbReference type="EMBL" id="MPUH01001026">
    <property type="protein sequence ID" value="OMJ71062.1"/>
    <property type="molecule type" value="Genomic_DNA"/>
</dbReference>
<comment type="caution">
    <text evidence="1">The sequence shown here is derived from an EMBL/GenBank/DDBJ whole genome shotgun (WGS) entry which is preliminary data.</text>
</comment>
<keyword evidence="2" id="KW-1185">Reference proteome</keyword>
<sequence>MKSKIFNMTENPVKVCIKKVPTRASEISGLIKYKDFPMKEEQQAVRPNNNKIVKKDLAQKQTLTGLAKVYSERLLRSQLNL</sequence>
<name>A0A1R2B2R5_9CILI</name>
<organism evidence="1 2">
    <name type="scientific">Stentor coeruleus</name>
    <dbReference type="NCBI Taxonomy" id="5963"/>
    <lineage>
        <taxon>Eukaryota</taxon>
        <taxon>Sar</taxon>
        <taxon>Alveolata</taxon>
        <taxon>Ciliophora</taxon>
        <taxon>Postciliodesmatophora</taxon>
        <taxon>Heterotrichea</taxon>
        <taxon>Heterotrichida</taxon>
        <taxon>Stentoridae</taxon>
        <taxon>Stentor</taxon>
    </lineage>
</organism>